<dbReference type="GO" id="GO:0006352">
    <property type="term" value="P:DNA-templated transcription initiation"/>
    <property type="evidence" value="ECO:0007669"/>
    <property type="project" value="InterPro"/>
</dbReference>
<dbReference type="RefSeq" id="WP_318350407.1">
    <property type="nucleotide sequence ID" value="NZ_AP018694.1"/>
</dbReference>
<evidence type="ECO:0000256" key="3">
    <source>
        <dbReference type="ARBA" id="ARBA00023082"/>
    </source>
</evidence>
<sequence>MEQKTTELWHRFSDGLLHFIRNKVKDEALADDLLQETFIRIHSKIDNLRDETKVQSWVFQIARNIINDHYRRNNPISVEEIPDVIDTEAESDEMMAQTIRDMVLFMEDLPGQDCQALCQVEFEGKSIRDYADQTGITYTAAKSRVARARQKLSDLLMNCCHYEFDKYGTVIGSHPIHCCCCNQHK</sequence>
<gene>
    <name evidence="7" type="ORF">AQPE_1556</name>
</gene>
<dbReference type="PANTHER" id="PTHR43133:SF62">
    <property type="entry name" value="RNA POLYMERASE SIGMA FACTOR SIGZ"/>
    <property type="match status" value="1"/>
</dbReference>
<comment type="similarity">
    <text evidence="1">Belongs to the sigma-70 factor family. ECF subfamily.</text>
</comment>
<accession>A0A5K7S795</accession>
<dbReference type="InterPro" id="IPR013324">
    <property type="entry name" value="RNA_pol_sigma_r3/r4-like"/>
</dbReference>
<dbReference type="Proteomes" id="UP001193389">
    <property type="component" value="Chromosome"/>
</dbReference>
<dbReference type="PANTHER" id="PTHR43133">
    <property type="entry name" value="RNA POLYMERASE ECF-TYPE SIGMA FACTO"/>
    <property type="match status" value="1"/>
</dbReference>
<dbReference type="Gene3D" id="1.10.1740.10">
    <property type="match status" value="1"/>
</dbReference>
<evidence type="ECO:0000256" key="4">
    <source>
        <dbReference type="ARBA" id="ARBA00023163"/>
    </source>
</evidence>
<dbReference type="SUPFAM" id="SSF88946">
    <property type="entry name" value="Sigma2 domain of RNA polymerase sigma factors"/>
    <property type="match status" value="1"/>
</dbReference>
<dbReference type="GO" id="GO:0016987">
    <property type="term" value="F:sigma factor activity"/>
    <property type="evidence" value="ECO:0007669"/>
    <property type="project" value="UniProtKB-KW"/>
</dbReference>
<evidence type="ECO:0000313" key="8">
    <source>
        <dbReference type="Proteomes" id="UP001193389"/>
    </source>
</evidence>
<dbReference type="InterPro" id="IPR014284">
    <property type="entry name" value="RNA_pol_sigma-70_dom"/>
</dbReference>
<evidence type="ECO:0000256" key="1">
    <source>
        <dbReference type="ARBA" id="ARBA00010641"/>
    </source>
</evidence>
<dbReference type="GO" id="GO:0003677">
    <property type="term" value="F:DNA binding"/>
    <property type="evidence" value="ECO:0007669"/>
    <property type="project" value="InterPro"/>
</dbReference>
<keyword evidence="4" id="KW-0804">Transcription</keyword>
<feature type="domain" description="RNA polymerase sigma-70 region 2" evidence="5">
    <location>
        <begin position="9"/>
        <end position="74"/>
    </location>
</feature>
<dbReference type="SUPFAM" id="SSF88659">
    <property type="entry name" value="Sigma3 and sigma4 domains of RNA polymerase sigma factors"/>
    <property type="match status" value="1"/>
</dbReference>
<feature type="domain" description="RNA polymerase sigma factor 70 region 4 type 2" evidence="6">
    <location>
        <begin position="106"/>
        <end position="152"/>
    </location>
</feature>
<name>A0A5K7S795_9BACT</name>
<evidence type="ECO:0000259" key="6">
    <source>
        <dbReference type="Pfam" id="PF08281"/>
    </source>
</evidence>
<keyword evidence="8" id="KW-1185">Reference proteome</keyword>
<dbReference type="InterPro" id="IPR039425">
    <property type="entry name" value="RNA_pol_sigma-70-like"/>
</dbReference>
<keyword evidence="2" id="KW-0805">Transcription regulation</keyword>
<organism evidence="7 8">
    <name type="scientific">Aquipluma nitroreducens</name>
    <dbReference type="NCBI Taxonomy" id="2010828"/>
    <lineage>
        <taxon>Bacteria</taxon>
        <taxon>Pseudomonadati</taxon>
        <taxon>Bacteroidota</taxon>
        <taxon>Bacteroidia</taxon>
        <taxon>Marinilabiliales</taxon>
        <taxon>Prolixibacteraceae</taxon>
        <taxon>Aquipluma</taxon>
    </lineage>
</organism>
<dbReference type="EMBL" id="AP018694">
    <property type="protein sequence ID" value="BBE17406.1"/>
    <property type="molecule type" value="Genomic_DNA"/>
</dbReference>
<dbReference type="InterPro" id="IPR036388">
    <property type="entry name" value="WH-like_DNA-bd_sf"/>
</dbReference>
<protein>
    <submittedName>
        <fullName evidence="7">RNA polymerase sigma factor SigZ</fullName>
    </submittedName>
</protein>
<evidence type="ECO:0000256" key="2">
    <source>
        <dbReference type="ARBA" id="ARBA00023015"/>
    </source>
</evidence>
<dbReference type="AlphaFoldDB" id="A0A5K7S795"/>
<dbReference type="Pfam" id="PF08281">
    <property type="entry name" value="Sigma70_r4_2"/>
    <property type="match status" value="1"/>
</dbReference>
<evidence type="ECO:0000313" key="7">
    <source>
        <dbReference type="EMBL" id="BBE17406.1"/>
    </source>
</evidence>
<reference evidence="7" key="1">
    <citation type="journal article" date="2020" name="Int. J. Syst. Evol. Microbiol.">
        <title>Aquipluma nitroreducens gen. nov. sp. nov., a novel facultatively anaerobic bacterium isolated from a freshwater lake.</title>
        <authorList>
            <person name="Watanabe M."/>
            <person name="Kojima H."/>
            <person name="Fukui M."/>
        </authorList>
    </citation>
    <scope>NUCLEOTIDE SEQUENCE</scope>
    <source>
        <strain evidence="7">MeG22</strain>
    </source>
</reference>
<dbReference type="InterPro" id="IPR013249">
    <property type="entry name" value="RNA_pol_sigma70_r4_t2"/>
</dbReference>
<proteinExistence type="inferred from homology"/>
<dbReference type="InterPro" id="IPR007627">
    <property type="entry name" value="RNA_pol_sigma70_r2"/>
</dbReference>
<dbReference type="Pfam" id="PF04542">
    <property type="entry name" value="Sigma70_r2"/>
    <property type="match status" value="1"/>
</dbReference>
<dbReference type="InterPro" id="IPR013325">
    <property type="entry name" value="RNA_pol_sigma_r2"/>
</dbReference>
<dbReference type="KEGG" id="anf:AQPE_1556"/>
<dbReference type="Gene3D" id="1.10.10.10">
    <property type="entry name" value="Winged helix-like DNA-binding domain superfamily/Winged helix DNA-binding domain"/>
    <property type="match status" value="1"/>
</dbReference>
<keyword evidence="3" id="KW-0731">Sigma factor</keyword>
<dbReference type="NCBIfam" id="TIGR02937">
    <property type="entry name" value="sigma70-ECF"/>
    <property type="match status" value="1"/>
</dbReference>
<evidence type="ECO:0000259" key="5">
    <source>
        <dbReference type="Pfam" id="PF04542"/>
    </source>
</evidence>